<dbReference type="Proteomes" id="UP000027002">
    <property type="component" value="Chromosome 2"/>
</dbReference>
<dbReference type="OrthoDB" id="5239585at2759"/>
<reference evidence="1" key="1">
    <citation type="submission" date="2020-03" db="EMBL/GenBank/DDBJ databases">
        <title>A mixture of massive structural variations and highly conserved coding sequences in Ustilaginoidea virens genome.</title>
        <authorList>
            <person name="Zhang K."/>
            <person name="Zhao Z."/>
            <person name="Zhang Z."/>
            <person name="Li Y."/>
            <person name="Hsiang T."/>
            <person name="Sun W."/>
        </authorList>
    </citation>
    <scope>NUCLEOTIDE SEQUENCE</scope>
    <source>
        <strain evidence="1">UV-8b</strain>
    </source>
</reference>
<dbReference type="GeneID" id="66064063"/>
<sequence length="69" mass="7648">MDRPWAEITEGNPIAAGLDSFRISFRSRFQTTGISSTSAALRQLNHQELQNLAITLLSMLCVLPAARIF</sequence>
<evidence type="ECO:0000313" key="1">
    <source>
        <dbReference type="EMBL" id="QUC19044.1"/>
    </source>
</evidence>
<organism evidence="1 2">
    <name type="scientific">Ustilaginoidea virens</name>
    <name type="common">Rice false smut fungus</name>
    <name type="synonym">Villosiclava virens</name>
    <dbReference type="NCBI Taxonomy" id="1159556"/>
    <lineage>
        <taxon>Eukaryota</taxon>
        <taxon>Fungi</taxon>
        <taxon>Dikarya</taxon>
        <taxon>Ascomycota</taxon>
        <taxon>Pezizomycotina</taxon>
        <taxon>Sordariomycetes</taxon>
        <taxon>Hypocreomycetidae</taxon>
        <taxon>Hypocreales</taxon>
        <taxon>Clavicipitaceae</taxon>
        <taxon>Ustilaginoidea</taxon>
    </lineage>
</organism>
<protein>
    <submittedName>
        <fullName evidence="1">Uncharacterized protein</fullName>
    </submittedName>
</protein>
<evidence type="ECO:0000313" key="2">
    <source>
        <dbReference type="Proteomes" id="UP000027002"/>
    </source>
</evidence>
<keyword evidence="2" id="KW-1185">Reference proteome</keyword>
<dbReference type="KEGG" id="uvi:66064063"/>
<name>A0A8E5HPB6_USTVR</name>
<gene>
    <name evidence="1" type="ORF">UV8b_03285</name>
</gene>
<proteinExistence type="predicted"/>
<dbReference type="RefSeq" id="XP_042996717.1">
    <property type="nucleotide sequence ID" value="XM_043140783.1"/>
</dbReference>
<accession>A0A8E5HPB6</accession>
<dbReference type="AlphaFoldDB" id="A0A8E5HPB6"/>
<dbReference type="EMBL" id="CP072754">
    <property type="protein sequence ID" value="QUC19044.1"/>
    <property type="molecule type" value="Genomic_DNA"/>
</dbReference>